<organism evidence="3 4">
    <name type="scientific">Actinacidiphila yanglinensis</name>
    <dbReference type="NCBI Taxonomy" id="310779"/>
    <lineage>
        <taxon>Bacteria</taxon>
        <taxon>Bacillati</taxon>
        <taxon>Actinomycetota</taxon>
        <taxon>Actinomycetes</taxon>
        <taxon>Kitasatosporales</taxon>
        <taxon>Streptomycetaceae</taxon>
        <taxon>Actinacidiphila</taxon>
    </lineage>
</organism>
<dbReference type="InterPro" id="IPR029058">
    <property type="entry name" value="AB_hydrolase_fold"/>
</dbReference>
<dbReference type="RefSeq" id="WP_103890705.1">
    <property type="nucleotide sequence ID" value="NZ_FNVU01000029.1"/>
</dbReference>
<gene>
    <name evidence="3" type="ORF">SAMN05216223_12943</name>
</gene>
<dbReference type="EMBL" id="FNVU01000029">
    <property type="protein sequence ID" value="SEG94107.1"/>
    <property type="molecule type" value="Genomic_DNA"/>
</dbReference>
<name>A0A1H6E8T6_9ACTN</name>
<dbReference type="InterPro" id="IPR000073">
    <property type="entry name" value="AB_hydrolase_1"/>
</dbReference>
<dbReference type="Gene3D" id="3.40.50.1820">
    <property type="entry name" value="alpha/beta hydrolase"/>
    <property type="match status" value="1"/>
</dbReference>
<reference evidence="3 4" key="1">
    <citation type="submission" date="2016-10" db="EMBL/GenBank/DDBJ databases">
        <authorList>
            <person name="de Groot N.N."/>
        </authorList>
    </citation>
    <scope>NUCLEOTIDE SEQUENCE [LARGE SCALE GENOMIC DNA]</scope>
    <source>
        <strain evidence="3 4">CGMCC 4.2023</strain>
    </source>
</reference>
<dbReference type="GO" id="GO:0016787">
    <property type="term" value="F:hydrolase activity"/>
    <property type="evidence" value="ECO:0007669"/>
    <property type="project" value="UniProtKB-KW"/>
</dbReference>
<proteinExistence type="predicted"/>
<dbReference type="PRINTS" id="PR00412">
    <property type="entry name" value="EPOXHYDRLASE"/>
</dbReference>
<evidence type="ECO:0000313" key="4">
    <source>
        <dbReference type="Proteomes" id="UP000236754"/>
    </source>
</evidence>
<feature type="domain" description="AB hydrolase-1" evidence="2">
    <location>
        <begin position="40"/>
        <end position="196"/>
    </location>
</feature>
<evidence type="ECO:0000313" key="3">
    <source>
        <dbReference type="EMBL" id="SEG94107.1"/>
    </source>
</evidence>
<dbReference type="InterPro" id="IPR000639">
    <property type="entry name" value="Epox_hydrolase-like"/>
</dbReference>
<dbReference type="Pfam" id="PF00561">
    <property type="entry name" value="Abhydrolase_1"/>
    <property type="match status" value="1"/>
</dbReference>
<keyword evidence="4" id="KW-1185">Reference proteome</keyword>
<accession>A0A1H6E8T6</accession>
<protein>
    <submittedName>
        <fullName evidence="3">Pimeloyl-ACP methyl ester carboxylesterase</fullName>
    </submittedName>
</protein>
<sequence length="297" mass="31732">MPFTADAVPHLPVGFGDTFTSRTVDVNGVELHAVIGGTGPALLLLPAWPQFWYGWRLVMPALAEHFTVVAADLRGVGASSKPATGYDAVTLADDMAGLMTSLGHDNFHVAGYDMGMMVGYVLAARHRDRVSKLVLAEAVLAGFTPMPPLLMPPEVNELAWHFVFNRLAEINERMVSGREEIYFGHQFATKAASPEAIPQAAVDVYVDALRDPAALHASFQFYRAGESGGQVVALAAEGPLDIPVLAIGGEHGMRDGVEQAVRQVASNTSGAIAPGAAHFLPEEAPEWMARTLIDFFA</sequence>
<dbReference type="Proteomes" id="UP000236754">
    <property type="component" value="Unassembled WGS sequence"/>
</dbReference>
<dbReference type="OrthoDB" id="3507586at2"/>
<evidence type="ECO:0000256" key="1">
    <source>
        <dbReference type="ARBA" id="ARBA00022801"/>
    </source>
</evidence>
<evidence type="ECO:0000259" key="2">
    <source>
        <dbReference type="Pfam" id="PF00561"/>
    </source>
</evidence>
<dbReference type="PANTHER" id="PTHR43329">
    <property type="entry name" value="EPOXIDE HYDROLASE"/>
    <property type="match status" value="1"/>
</dbReference>
<dbReference type="SUPFAM" id="SSF53474">
    <property type="entry name" value="alpha/beta-Hydrolases"/>
    <property type="match status" value="1"/>
</dbReference>
<dbReference type="AlphaFoldDB" id="A0A1H6E8T6"/>
<keyword evidence="1" id="KW-0378">Hydrolase</keyword>